<protein>
    <submittedName>
        <fullName evidence="1">Uncharacterized protein</fullName>
    </submittedName>
</protein>
<organism evidence="1">
    <name type="scientific">marine sediment metagenome</name>
    <dbReference type="NCBI Taxonomy" id="412755"/>
    <lineage>
        <taxon>unclassified sequences</taxon>
        <taxon>metagenomes</taxon>
        <taxon>ecological metagenomes</taxon>
    </lineage>
</organism>
<evidence type="ECO:0000313" key="1">
    <source>
        <dbReference type="EMBL" id="GAH14610.1"/>
    </source>
</evidence>
<gene>
    <name evidence="1" type="ORF">S01H4_64894</name>
</gene>
<dbReference type="AlphaFoldDB" id="X1E2H6"/>
<sequence>MSEEIREEYWAGVWRDVMATRQEIIEERKKKYGCEECWDWSPDISHFHLRPFL</sequence>
<dbReference type="EMBL" id="BART01039503">
    <property type="protein sequence ID" value="GAH14610.1"/>
    <property type="molecule type" value="Genomic_DNA"/>
</dbReference>
<proteinExistence type="predicted"/>
<comment type="caution">
    <text evidence="1">The sequence shown here is derived from an EMBL/GenBank/DDBJ whole genome shotgun (WGS) entry which is preliminary data.</text>
</comment>
<reference evidence="1" key="1">
    <citation type="journal article" date="2014" name="Front. Microbiol.">
        <title>High frequency of phylogenetically diverse reductive dehalogenase-homologous genes in deep subseafloor sedimentary metagenomes.</title>
        <authorList>
            <person name="Kawai M."/>
            <person name="Futagami T."/>
            <person name="Toyoda A."/>
            <person name="Takaki Y."/>
            <person name="Nishi S."/>
            <person name="Hori S."/>
            <person name="Arai W."/>
            <person name="Tsubouchi T."/>
            <person name="Morono Y."/>
            <person name="Uchiyama I."/>
            <person name="Ito T."/>
            <person name="Fujiyama A."/>
            <person name="Inagaki F."/>
            <person name="Takami H."/>
        </authorList>
    </citation>
    <scope>NUCLEOTIDE SEQUENCE</scope>
    <source>
        <strain evidence="1">Expedition CK06-06</strain>
    </source>
</reference>
<accession>X1E2H6</accession>
<name>X1E2H6_9ZZZZ</name>